<dbReference type="PATRIC" id="fig|1300344.3.peg.2242"/>
<dbReference type="OrthoDB" id="5141427at2"/>
<dbReference type="AlphaFoldDB" id="A0A161HZ20"/>
<keyword evidence="3" id="KW-1185">Reference proteome</keyword>
<dbReference type="EMBL" id="CP014209">
    <property type="protein sequence ID" value="ANC31773.1"/>
    <property type="molecule type" value="Genomic_DNA"/>
</dbReference>
<dbReference type="Proteomes" id="UP000076794">
    <property type="component" value="Chromosome"/>
</dbReference>
<organism evidence="2 3">
    <name type="scientific">Isoptericola dokdonensis DS-3</name>
    <dbReference type="NCBI Taxonomy" id="1300344"/>
    <lineage>
        <taxon>Bacteria</taxon>
        <taxon>Bacillati</taxon>
        <taxon>Actinomycetota</taxon>
        <taxon>Actinomycetes</taxon>
        <taxon>Micrococcales</taxon>
        <taxon>Promicromonosporaceae</taxon>
        <taxon>Isoptericola</taxon>
    </lineage>
</organism>
<dbReference type="KEGG" id="ido:I598_2233"/>
<dbReference type="RefSeq" id="WP_068203008.1">
    <property type="nucleotide sequence ID" value="NZ_CP014209.1"/>
</dbReference>
<proteinExistence type="predicted"/>
<reference evidence="2 3" key="1">
    <citation type="submission" date="2016-01" db="EMBL/GenBank/DDBJ databases">
        <title>Complete genome sequence of a soil Actinobacterium, Isoptericola dokdonensis DS-3.</title>
        <authorList>
            <person name="Kwon S.-K."/>
            <person name="Kim J.F."/>
        </authorList>
    </citation>
    <scope>NUCLEOTIDE SEQUENCE [LARGE SCALE GENOMIC DNA]</scope>
    <source>
        <strain evidence="2 3">DS-3</strain>
    </source>
</reference>
<protein>
    <submittedName>
        <fullName evidence="2">Uncharacterized protein</fullName>
    </submittedName>
</protein>
<accession>A0A161HZ20</accession>
<feature type="region of interest" description="Disordered" evidence="1">
    <location>
        <begin position="663"/>
        <end position="684"/>
    </location>
</feature>
<evidence type="ECO:0000313" key="2">
    <source>
        <dbReference type="EMBL" id="ANC31773.1"/>
    </source>
</evidence>
<gene>
    <name evidence="2" type="ORF">I598_2233</name>
</gene>
<evidence type="ECO:0000256" key="1">
    <source>
        <dbReference type="SAM" id="MobiDB-lite"/>
    </source>
</evidence>
<name>A0A161HZ20_9MICO</name>
<sequence>MTTDLDLAPLTGSPAGLAELAGAATRAAGALHGVRDDLARVAGALRGHRSGAVDAARELLARLTLDVVLCADVLRTVAGVLAQRATGLTSEQDAAARALTARDDALARLARAEADEVLALRADPLVPLPDAARDAWDARVRAVQAREDVAAAERAWRDARDAKDSASRQAAPLLDGLADARAVAVSARHGVGAADHATAWARGTDLAARVPVALGGDRRARDAARTDLFAAMTAADGDPALWTAFWDAVDPASLLAVLGTDPPPGAVTALSGGLGVWAASAARDEQRDLGDRLVRGVGVGTATADRAARLGDLLGAARLPAAVWTGAADAVVERHRATGQDDVEATDLAPLVVAVADGLSAHPRAALDHLAPVDPDDLRERLHVWFGATPPDGWPDGGVAVTGMLAAAVAVGSRADVPTQQRTALVVSVVTKVVHGYRGLLSVNAPVGGSAVGNVVDVYRPYLESVDENVHLQQDGDPRPGPGLLLTDLGDRGRVEGTSIPWSTAQPRLDPFALREVITATSATPADAGRWLSALDDHVEATVTVATERDLGPDARERLFLDTLDDVGFVSGSIQSPVIADAEQATGLGSVAATGAGVGLSLATAFSSAGVSVAATAAGAALPGLVPDHVDAARSEVLRTEPTLRDRFAAPLNRAAVDLDVAAGASPDDAERRNEALAPGGEGATKSFGNGYALGSDLARTLGETT</sequence>
<dbReference type="STRING" id="1300344.I598_2233"/>
<evidence type="ECO:0000313" key="3">
    <source>
        <dbReference type="Proteomes" id="UP000076794"/>
    </source>
</evidence>